<comment type="caution">
    <text evidence="2">The sequence shown here is derived from an EMBL/GenBank/DDBJ whole genome shotgun (WGS) entry which is preliminary data.</text>
</comment>
<sequence length="60" mass="6488">MKVFNVIVLTFVATAIAAPAPKPMAEPSTVAELHKRQCSACKGGQYSCLCGPGFYCWYKC</sequence>
<accession>A0AAV9V9T5</accession>
<feature type="chain" id="PRO_5043350844" evidence="1">
    <location>
        <begin position="18"/>
        <end position="60"/>
    </location>
</feature>
<dbReference type="EMBL" id="JAVHNS010000004">
    <property type="protein sequence ID" value="KAK6358363.1"/>
    <property type="molecule type" value="Genomic_DNA"/>
</dbReference>
<dbReference type="AlphaFoldDB" id="A0AAV9V9T5"/>
<protein>
    <submittedName>
        <fullName evidence="2">Uncharacterized protein</fullName>
    </submittedName>
</protein>
<organism evidence="2 3">
    <name type="scientific">Orbilia blumenaviensis</name>
    <dbReference type="NCBI Taxonomy" id="1796055"/>
    <lineage>
        <taxon>Eukaryota</taxon>
        <taxon>Fungi</taxon>
        <taxon>Dikarya</taxon>
        <taxon>Ascomycota</taxon>
        <taxon>Pezizomycotina</taxon>
        <taxon>Orbiliomycetes</taxon>
        <taxon>Orbiliales</taxon>
        <taxon>Orbiliaceae</taxon>
        <taxon>Orbilia</taxon>
    </lineage>
</organism>
<name>A0AAV9V9T5_9PEZI</name>
<feature type="signal peptide" evidence="1">
    <location>
        <begin position="1"/>
        <end position="17"/>
    </location>
</feature>
<keyword evidence="1" id="KW-0732">Signal</keyword>
<evidence type="ECO:0000313" key="3">
    <source>
        <dbReference type="Proteomes" id="UP001373714"/>
    </source>
</evidence>
<evidence type="ECO:0000256" key="1">
    <source>
        <dbReference type="SAM" id="SignalP"/>
    </source>
</evidence>
<dbReference type="Proteomes" id="UP001373714">
    <property type="component" value="Unassembled WGS sequence"/>
</dbReference>
<reference evidence="2 3" key="1">
    <citation type="submission" date="2019-10" db="EMBL/GenBank/DDBJ databases">
        <authorList>
            <person name="Palmer J.M."/>
        </authorList>
    </citation>
    <scope>NUCLEOTIDE SEQUENCE [LARGE SCALE GENOMIC DNA]</scope>
    <source>
        <strain evidence="2 3">TWF730</strain>
    </source>
</reference>
<proteinExistence type="predicted"/>
<gene>
    <name evidence="2" type="ORF">TWF730_007704</name>
</gene>
<keyword evidence="3" id="KW-1185">Reference proteome</keyword>
<evidence type="ECO:0000313" key="2">
    <source>
        <dbReference type="EMBL" id="KAK6358363.1"/>
    </source>
</evidence>